<evidence type="ECO:0000313" key="4">
    <source>
        <dbReference type="EMBL" id="NDV34451.1"/>
    </source>
</evidence>
<dbReference type="EMBL" id="GIBP01005482">
    <property type="protein sequence ID" value="NDV34451.1"/>
    <property type="molecule type" value="Transcribed_RNA"/>
</dbReference>
<dbReference type="Gene3D" id="3.40.50.1110">
    <property type="entry name" value="SGNH hydrolase"/>
    <property type="match status" value="1"/>
</dbReference>
<reference evidence="4" key="1">
    <citation type="journal article" date="2020" name="J. Eukaryot. Microbiol.">
        <title>De novo Sequencing, Assembly and Annotation of the Transcriptome for the Free-Living Testate Amoeba Arcella intermedia.</title>
        <authorList>
            <person name="Ribeiro G.M."/>
            <person name="Porfirio-Sousa A.L."/>
            <person name="Maurer-Alcala X.X."/>
            <person name="Katz L.A."/>
            <person name="Lahr D.J.G."/>
        </authorList>
    </citation>
    <scope>NUCLEOTIDE SEQUENCE</scope>
</reference>
<dbReference type="InterPro" id="IPR013830">
    <property type="entry name" value="SGNH_hydro"/>
</dbReference>
<evidence type="ECO:0000259" key="3">
    <source>
        <dbReference type="Pfam" id="PF16561"/>
    </source>
</evidence>
<dbReference type="PANTHER" id="PTHR30383">
    <property type="entry name" value="THIOESTERASE 1/PROTEASE 1/LYSOPHOSPHOLIPASE L1"/>
    <property type="match status" value="1"/>
</dbReference>
<dbReference type="Pfam" id="PF16561">
    <property type="entry name" value="AMPK1_CBM"/>
    <property type="match status" value="1"/>
</dbReference>
<evidence type="ECO:0000256" key="1">
    <source>
        <dbReference type="SAM" id="MobiDB-lite"/>
    </source>
</evidence>
<feature type="domain" description="AMP-activated protein kinase glycogen-binding" evidence="3">
    <location>
        <begin position="2"/>
        <end position="56"/>
    </location>
</feature>
<organism evidence="4">
    <name type="scientific">Arcella intermedia</name>
    <dbReference type="NCBI Taxonomy" id="1963864"/>
    <lineage>
        <taxon>Eukaryota</taxon>
        <taxon>Amoebozoa</taxon>
        <taxon>Tubulinea</taxon>
        <taxon>Elardia</taxon>
        <taxon>Arcellinida</taxon>
        <taxon>Sphaerothecina</taxon>
        <taxon>Arcellidae</taxon>
        <taxon>Arcella</taxon>
    </lineage>
</organism>
<dbReference type="SUPFAM" id="SSF52266">
    <property type="entry name" value="SGNH hydrolase"/>
    <property type="match status" value="1"/>
</dbReference>
<dbReference type="InterPro" id="IPR051532">
    <property type="entry name" value="Ester_Hydrolysis_Enzymes"/>
</dbReference>
<evidence type="ECO:0000259" key="2">
    <source>
        <dbReference type="Pfam" id="PF13472"/>
    </source>
</evidence>
<accession>A0A6B2LC84</accession>
<name>A0A6B2LC84_9EUKA</name>
<protein>
    <recommendedName>
        <fullName evidence="5">AMP-activated protein kinase glycogen-binding domain-containing protein</fullName>
    </recommendedName>
</protein>
<feature type="domain" description="SGNH hydrolase-type esterase" evidence="2">
    <location>
        <begin position="130"/>
        <end position="263"/>
    </location>
</feature>
<sequence length="278" mass="31447">MKMIKNDSKWVLSLYLQEGSYQYKFIVDGKWCYDILKPTQKDPLGNINNVLLVSNEPNPKPQSKSQPQNPPKSQSKSTKKPIEEPLSGRSLEFDIIHNNPPKDSIVFFGDSDIAYWDVQHYFPECSPLSCGVPGATTNHILRYTPFFLTKYQPKVVVLIGGENDLGHGVTPKKVAHNFEKILSLFQAHHVPLIYVSTKLEPNTRHLQQQYEETNSLISALCSSSESGALFVDCYADFLIAGVKPNRHYFESDGIHLSPKGYQLFTLKVREALKSLSFL</sequence>
<dbReference type="InterPro" id="IPR013783">
    <property type="entry name" value="Ig-like_fold"/>
</dbReference>
<dbReference type="InterPro" id="IPR036514">
    <property type="entry name" value="SGNH_hydro_sf"/>
</dbReference>
<dbReference type="AlphaFoldDB" id="A0A6B2LC84"/>
<proteinExistence type="predicted"/>
<dbReference type="PANTHER" id="PTHR30383:SF29">
    <property type="entry name" value="SGNH HYDROLASE-TYPE ESTERASE DOMAIN-CONTAINING PROTEIN"/>
    <property type="match status" value="1"/>
</dbReference>
<dbReference type="Gene3D" id="2.60.40.10">
    <property type="entry name" value="Immunoglobulins"/>
    <property type="match status" value="1"/>
</dbReference>
<dbReference type="Pfam" id="PF13472">
    <property type="entry name" value="Lipase_GDSL_2"/>
    <property type="match status" value="1"/>
</dbReference>
<dbReference type="InterPro" id="IPR032640">
    <property type="entry name" value="AMPK1_CBM"/>
</dbReference>
<dbReference type="SUPFAM" id="SSF81296">
    <property type="entry name" value="E set domains"/>
    <property type="match status" value="1"/>
</dbReference>
<dbReference type="InterPro" id="IPR014756">
    <property type="entry name" value="Ig_E-set"/>
</dbReference>
<dbReference type="CDD" id="cd02859">
    <property type="entry name" value="E_set_AMPKbeta_like_N"/>
    <property type="match status" value="1"/>
</dbReference>
<feature type="compositionally biased region" description="Low complexity" evidence="1">
    <location>
        <begin position="61"/>
        <end position="76"/>
    </location>
</feature>
<feature type="region of interest" description="Disordered" evidence="1">
    <location>
        <begin position="52"/>
        <end position="84"/>
    </location>
</feature>
<evidence type="ECO:0008006" key="5">
    <source>
        <dbReference type="Google" id="ProtNLM"/>
    </source>
</evidence>